<proteinExistence type="predicted"/>
<reference evidence="2" key="1">
    <citation type="submission" date="2015-07" db="EMBL/GenBank/DDBJ databases">
        <title>Draft genome sequence of Acetobacterium bakii DSM 8293, a potential psychrophilic chemical producer through syngas fermentation.</title>
        <authorList>
            <person name="Song Y."/>
            <person name="Hwang S."/>
            <person name="Cho B.-K."/>
        </authorList>
    </citation>
    <scope>NUCLEOTIDE SEQUENCE [LARGE SCALE GENOMIC DNA]</scope>
    <source>
        <strain evidence="2">DSM 8239</strain>
    </source>
</reference>
<dbReference type="Proteomes" id="UP000036873">
    <property type="component" value="Unassembled WGS sequence"/>
</dbReference>
<dbReference type="STRING" id="52689.AKG39_12585"/>
<comment type="caution">
    <text evidence="1">The sequence shown here is derived from an EMBL/GenBank/DDBJ whole genome shotgun (WGS) entry which is preliminary data.</text>
</comment>
<protein>
    <submittedName>
        <fullName evidence="1">Uncharacterized protein</fullName>
    </submittedName>
</protein>
<dbReference type="AlphaFoldDB" id="A0A0L6TYJ5"/>
<keyword evidence="2" id="KW-1185">Reference proteome</keyword>
<evidence type="ECO:0000313" key="2">
    <source>
        <dbReference type="Proteomes" id="UP000036873"/>
    </source>
</evidence>
<gene>
    <name evidence="1" type="ORF">AKG39_12585</name>
</gene>
<accession>A0A0L6TYJ5</accession>
<sequence length="73" mass="8132">MLLTGQLLSQKSEQEIIIKRPELITTVLVVFCAFNPVGGVNKLVLPEPKLNTRKTSNKEFCNPGKSLSAWSFQ</sequence>
<dbReference type="EMBL" id="LGYO01000032">
    <property type="protein sequence ID" value="KNZ41318.1"/>
    <property type="molecule type" value="Genomic_DNA"/>
</dbReference>
<name>A0A0L6TYJ5_9FIRM</name>
<organism evidence="1 2">
    <name type="scientific">Acetobacterium bakii</name>
    <dbReference type="NCBI Taxonomy" id="52689"/>
    <lineage>
        <taxon>Bacteria</taxon>
        <taxon>Bacillati</taxon>
        <taxon>Bacillota</taxon>
        <taxon>Clostridia</taxon>
        <taxon>Eubacteriales</taxon>
        <taxon>Eubacteriaceae</taxon>
        <taxon>Acetobacterium</taxon>
    </lineage>
</organism>
<evidence type="ECO:0000313" key="1">
    <source>
        <dbReference type="EMBL" id="KNZ41318.1"/>
    </source>
</evidence>